<protein>
    <submittedName>
        <fullName evidence="2">Uncharacterized protein</fullName>
    </submittedName>
</protein>
<evidence type="ECO:0000256" key="1">
    <source>
        <dbReference type="SAM" id="MobiDB-lite"/>
    </source>
</evidence>
<gene>
    <name evidence="2" type="ORF">NDU88_006858</name>
</gene>
<organism evidence="2 3">
    <name type="scientific">Pleurodeles waltl</name>
    <name type="common">Iberian ribbed newt</name>
    <dbReference type="NCBI Taxonomy" id="8319"/>
    <lineage>
        <taxon>Eukaryota</taxon>
        <taxon>Metazoa</taxon>
        <taxon>Chordata</taxon>
        <taxon>Craniata</taxon>
        <taxon>Vertebrata</taxon>
        <taxon>Euteleostomi</taxon>
        <taxon>Amphibia</taxon>
        <taxon>Batrachia</taxon>
        <taxon>Caudata</taxon>
        <taxon>Salamandroidea</taxon>
        <taxon>Salamandridae</taxon>
        <taxon>Pleurodelinae</taxon>
        <taxon>Pleurodeles</taxon>
    </lineage>
</organism>
<proteinExistence type="predicted"/>
<accession>A0AAV7QMA6</accession>
<sequence>MISTIGSTRIRVFERLRSRGGVRSWEFGRPAAAGDRQRRVAREICCNKQRGERTLTTRAAFYPIEHHKPSDALQRATYISSGRRIKWSSKTTPALAETAKGLWSLKSNFVDPEQALQITWNEFVVELLASYHQQLQGTRPHSLQNPSSRRYSKTLKWNLKKEPRNEALRALVSTSRQTNRGRYEHIKETRQLR</sequence>
<feature type="compositionally biased region" description="Basic and acidic residues" evidence="1">
    <location>
        <begin position="181"/>
        <end position="193"/>
    </location>
</feature>
<dbReference type="EMBL" id="JANPWB010000010">
    <property type="protein sequence ID" value="KAJ1140507.1"/>
    <property type="molecule type" value="Genomic_DNA"/>
</dbReference>
<dbReference type="Proteomes" id="UP001066276">
    <property type="component" value="Chromosome 6"/>
</dbReference>
<keyword evidence="3" id="KW-1185">Reference proteome</keyword>
<feature type="region of interest" description="Disordered" evidence="1">
    <location>
        <begin position="174"/>
        <end position="193"/>
    </location>
</feature>
<evidence type="ECO:0000313" key="2">
    <source>
        <dbReference type="EMBL" id="KAJ1140507.1"/>
    </source>
</evidence>
<comment type="caution">
    <text evidence="2">The sequence shown here is derived from an EMBL/GenBank/DDBJ whole genome shotgun (WGS) entry which is preliminary data.</text>
</comment>
<evidence type="ECO:0000313" key="3">
    <source>
        <dbReference type="Proteomes" id="UP001066276"/>
    </source>
</evidence>
<dbReference type="AlphaFoldDB" id="A0AAV7QMA6"/>
<reference evidence="2" key="1">
    <citation type="journal article" date="2022" name="bioRxiv">
        <title>Sequencing and chromosome-scale assembly of the giantPleurodeles waltlgenome.</title>
        <authorList>
            <person name="Brown T."/>
            <person name="Elewa A."/>
            <person name="Iarovenko S."/>
            <person name="Subramanian E."/>
            <person name="Araus A.J."/>
            <person name="Petzold A."/>
            <person name="Susuki M."/>
            <person name="Suzuki K.-i.T."/>
            <person name="Hayashi T."/>
            <person name="Toyoda A."/>
            <person name="Oliveira C."/>
            <person name="Osipova E."/>
            <person name="Leigh N.D."/>
            <person name="Simon A."/>
            <person name="Yun M.H."/>
        </authorList>
    </citation>
    <scope>NUCLEOTIDE SEQUENCE</scope>
    <source>
        <strain evidence="2">20211129_DDA</strain>
        <tissue evidence="2">Liver</tissue>
    </source>
</reference>
<name>A0AAV7QMA6_PLEWA</name>